<sequence>MFDSNEGPVIGVIADDVTGASDVAVALRRRGLRTMLFFGTPPEGTDLPGHDALVIALKTRTVDRREAVARSLAALAWLRARGAGQVYFKYCSTFDSTAEGNIGPVLDALADAMDVPMVATTPSSPEHGRTQYNGYLFVGDVLLSESHMRHHPLTPMTDSYLPRVLGSQSAYRAGVVPLAEVRRGEIGRRLAELRGQGVRYALVDAVEDDDLAAAGRALAGAPLVAGAAGLAGGLAAARPSSSYDDAPAPPLTGSAAVLAGSCSARTLEQVAAVIEAGRPAHRLDVLADPDEESLAKAALDWYDALGPGSGAPIVYSSLEPAALRRVQEALGGERSAAILESAIGRVARGLVERGVTRLVCAGGETSGAVVGALGVPGGVIGAEAARGVPWILTASGLALLLKSGNFGEPGLLLEASATTPMGVA</sequence>
<evidence type="ECO:0000256" key="7">
    <source>
        <dbReference type="ARBA" id="ARBA00035898"/>
    </source>
</evidence>
<dbReference type="OrthoDB" id="191465at2"/>
<evidence type="ECO:0000256" key="5">
    <source>
        <dbReference type="ARBA" id="ARBA00022840"/>
    </source>
</evidence>
<evidence type="ECO:0000256" key="3">
    <source>
        <dbReference type="ARBA" id="ARBA00022741"/>
    </source>
</evidence>
<evidence type="ECO:0000256" key="10">
    <source>
        <dbReference type="ARBA" id="ARBA00039095"/>
    </source>
</evidence>
<keyword evidence="5" id="KW-0067">ATP-binding</keyword>
<dbReference type="InterPro" id="IPR042213">
    <property type="entry name" value="NBD_C_sf"/>
</dbReference>
<dbReference type="InterPro" id="IPR050007">
    <property type="entry name" value="OtnK"/>
</dbReference>
<proteinExistence type="inferred from homology"/>
<evidence type="ECO:0000256" key="1">
    <source>
        <dbReference type="ARBA" id="ARBA00005715"/>
    </source>
</evidence>
<dbReference type="RefSeq" id="WP_139628165.1">
    <property type="nucleotide sequence ID" value="NZ_VDLX02000001.1"/>
</dbReference>
<comment type="similarity">
    <text evidence="1">Belongs to the four-carbon acid sugar kinase family.</text>
</comment>
<accession>A0A5C4WVC8</accession>
<keyword evidence="16" id="KW-1185">Reference proteome</keyword>
<dbReference type="InterPro" id="IPR037051">
    <property type="entry name" value="4-carb_acid_sugar_kinase_N_sf"/>
</dbReference>
<keyword evidence="4 15" id="KW-0418">Kinase</keyword>
<comment type="function">
    <text evidence="9">Catalyzes the ATP-dependent phosphorylation of 3-oxo-tetronate to 3-oxo-tetronate 4-phosphate.</text>
</comment>
<dbReference type="SUPFAM" id="SSF142764">
    <property type="entry name" value="YgbK-like"/>
    <property type="match status" value="1"/>
</dbReference>
<keyword evidence="6" id="KW-0119">Carbohydrate metabolism</keyword>
<name>A0A5C4WVC8_9ACTN</name>
<dbReference type="InterPro" id="IPR010737">
    <property type="entry name" value="4-carb_acid_sugar_kinase_N"/>
</dbReference>
<gene>
    <name evidence="15" type="ORF">FH608_002700</name>
</gene>
<dbReference type="AlphaFoldDB" id="A0A5C4WVC8"/>
<dbReference type="EC" id="2.7.1.217" evidence="10"/>
<feature type="domain" description="Four-carbon acid sugar kinase nucleotide binding" evidence="14">
    <location>
        <begin position="256"/>
        <end position="410"/>
    </location>
</feature>
<evidence type="ECO:0000256" key="12">
    <source>
        <dbReference type="ARBA" id="ARBA00041377"/>
    </source>
</evidence>
<protein>
    <recommendedName>
        <fullName evidence="11">3-oxo-tetronate kinase</fullName>
        <ecNumber evidence="10">2.7.1.217</ecNumber>
    </recommendedName>
    <alternativeName>
        <fullName evidence="12">3-dehydrotetronate 4-kinase</fullName>
    </alternativeName>
</protein>
<reference evidence="15 16" key="1">
    <citation type="submission" date="2019-10" db="EMBL/GenBank/DDBJ databases">
        <title>Nonomuraea sp. nov., isolated from Phyllanthus amarus.</title>
        <authorList>
            <person name="Klykleung N."/>
            <person name="Tanasupawat S."/>
        </authorList>
    </citation>
    <scope>NUCLEOTIDE SEQUENCE [LARGE SCALE GENOMIC DNA]</scope>
    <source>
        <strain evidence="15 16">PA1-10</strain>
    </source>
</reference>
<evidence type="ECO:0000259" key="13">
    <source>
        <dbReference type="Pfam" id="PF07005"/>
    </source>
</evidence>
<evidence type="ECO:0000256" key="11">
    <source>
        <dbReference type="ARBA" id="ARBA00039461"/>
    </source>
</evidence>
<comment type="catalytic activity">
    <reaction evidence="8">
        <text>3-dehydro-D-erythronate + ATP = 3-dehydro-4-O-phospho-D-erythronate + ADP + H(+)</text>
        <dbReference type="Rhea" id="RHEA:52556"/>
        <dbReference type="ChEBI" id="CHEBI:15378"/>
        <dbReference type="ChEBI" id="CHEBI:30616"/>
        <dbReference type="ChEBI" id="CHEBI:57958"/>
        <dbReference type="ChEBI" id="CHEBI:136593"/>
        <dbReference type="ChEBI" id="CHEBI:456216"/>
        <dbReference type="EC" id="2.7.1.217"/>
    </reaction>
</comment>
<comment type="catalytic activity">
    <reaction evidence="7">
        <text>3-dehydro-L-erythronate + ATP = 3-dehydro-4-O-phospho-L-erythronate + ADP + H(+)</text>
        <dbReference type="Rhea" id="RHEA:52552"/>
        <dbReference type="ChEBI" id="CHEBI:15378"/>
        <dbReference type="ChEBI" id="CHEBI:30616"/>
        <dbReference type="ChEBI" id="CHEBI:136592"/>
        <dbReference type="ChEBI" id="CHEBI:136670"/>
        <dbReference type="ChEBI" id="CHEBI:456216"/>
        <dbReference type="EC" id="2.7.1.217"/>
    </reaction>
</comment>
<evidence type="ECO:0000256" key="2">
    <source>
        <dbReference type="ARBA" id="ARBA00022679"/>
    </source>
</evidence>
<comment type="caution">
    <text evidence="15">The sequence shown here is derived from an EMBL/GenBank/DDBJ whole genome shotgun (WGS) entry which is preliminary data.</text>
</comment>
<keyword evidence="2" id="KW-0808">Transferase</keyword>
<dbReference type="Pfam" id="PF17042">
    <property type="entry name" value="NBD_C"/>
    <property type="match status" value="1"/>
</dbReference>
<evidence type="ECO:0000256" key="9">
    <source>
        <dbReference type="ARBA" id="ARBA00037335"/>
    </source>
</evidence>
<evidence type="ECO:0000313" key="15">
    <source>
        <dbReference type="EMBL" id="KAB8197481.1"/>
    </source>
</evidence>
<dbReference type="NCBIfam" id="NF043035">
    <property type="entry name" value="OxoTetrKin"/>
    <property type="match status" value="1"/>
</dbReference>
<organism evidence="15 16">
    <name type="scientific">Nonomuraea phyllanthi</name>
    <dbReference type="NCBI Taxonomy" id="2219224"/>
    <lineage>
        <taxon>Bacteria</taxon>
        <taxon>Bacillati</taxon>
        <taxon>Actinomycetota</taxon>
        <taxon>Actinomycetes</taxon>
        <taxon>Streptosporangiales</taxon>
        <taxon>Streptosporangiaceae</taxon>
        <taxon>Nonomuraea</taxon>
    </lineage>
</organism>
<evidence type="ECO:0000259" key="14">
    <source>
        <dbReference type="Pfam" id="PF17042"/>
    </source>
</evidence>
<evidence type="ECO:0000256" key="8">
    <source>
        <dbReference type="ARBA" id="ARBA00036346"/>
    </source>
</evidence>
<dbReference type="Proteomes" id="UP000312512">
    <property type="component" value="Unassembled WGS sequence"/>
</dbReference>
<dbReference type="GO" id="GO:0016301">
    <property type="term" value="F:kinase activity"/>
    <property type="evidence" value="ECO:0007669"/>
    <property type="project" value="UniProtKB-KW"/>
</dbReference>
<feature type="domain" description="Four-carbon acid sugar kinase N-terminal" evidence="13">
    <location>
        <begin position="10"/>
        <end position="233"/>
    </location>
</feature>
<dbReference type="GO" id="GO:0005524">
    <property type="term" value="F:ATP binding"/>
    <property type="evidence" value="ECO:0007669"/>
    <property type="project" value="UniProtKB-KW"/>
</dbReference>
<dbReference type="Gene3D" id="3.40.980.20">
    <property type="entry name" value="Four-carbon acid sugar kinase, nucleotide binding domain"/>
    <property type="match status" value="1"/>
</dbReference>
<dbReference type="EMBL" id="VDLX02000001">
    <property type="protein sequence ID" value="KAB8197481.1"/>
    <property type="molecule type" value="Genomic_DNA"/>
</dbReference>
<dbReference type="Gene3D" id="3.40.50.10840">
    <property type="entry name" value="Putative sugar-binding, N-terminal domain"/>
    <property type="match status" value="1"/>
</dbReference>
<dbReference type="InterPro" id="IPR031475">
    <property type="entry name" value="NBD_C"/>
</dbReference>
<dbReference type="Pfam" id="PF07005">
    <property type="entry name" value="SBD_N"/>
    <property type="match status" value="1"/>
</dbReference>
<evidence type="ECO:0000256" key="6">
    <source>
        <dbReference type="ARBA" id="ARBA00023277"/>
    </source>
</evidence>
<evidence type="ECO:0000256" key="4">
    <source>
        <dbReference type="ARBA" id="ARBA00022777"/>
    </source>
</evidence>
<keyword evidence="3" id="KW-0547">Nucleotide-binding</keyword>
<evidence type="ECO:0000313" key="16">
    <source>
        <dbReference type="Proteomes" id="UP000312512"/>
    </source>
</evidence>